<sequence>MRIGKRAMGESGLKLVSMECKVNRSILKLATVGMLTTVLLGCTAAQTAMKKQDLSVESKTSYSVVLEPMAPSKRVVYAKVRDLSGNSMRKPMQRNLENIFRSEGFVVTDDPDQANLMITASIVSAEKTDKAGADRFLNSGYKGGLEGGATLAAIGSVAGMDGRDTAGLALVGAAAGFLADTLVEDVYYTFVMDVQMRERPLDGDSIANTTKNSSVKGTADRNTRMSSTNNSSVTRGDNYNWIVYETRIVTTANKMNLKIEEAIPEVQLRTAQTLAEIML</sequence>
<dbReference type="Pfam" id="PF05818">
    <property type="entry name" value="TraT"/>
    <property type="match status" value="1"/>
</dbReference>
<evidence type="ECO:0000256" key="3">
    <source>
        <dbReference type="ARBA" id="ARBA00023136"/>
    </source>
</evidence>
<dbReference type="Proteomes" id="UP000305675">
    <property type="component" value="Unassembled WGS sequence"/>
</dbReference>
<dbReference type="InterPro" id="IPR008874">
    <property type="entry name" value="TraT_complement-R"/>
</dbReference>
<evidence type="ECO:0000256" key="2">
    <source>
        <dbReference type="ARBA" id="ARBA00022729"/>
    </source>
</evidence>
<keyword evidence="8" id="KW-1185">Reference proteome</keyword>
<keyword evidence="4" id="KW-0564">Palmitate</keyword>
<evidence type="ECO:0000313" key="7">
    <source>
        <dbReference type="EMBL" id="TKB55010.1"/>
    </source>
</evidence>
<organism evidence="7 8">
    <name type="scientific">Ferrimonas aestuarii</name>
    <dbReference type="NCBI Taxonomy" id="2569539"/>
    <lineage>
        <taxon>Bacteria</taxon>
        <taxon>Pseudomonadati</taxon>
        <taxon>Pseudomonadota</taxon>
        <taxon>Gammaproteobacteria</taxon>
        <taxon>Alteromonadales</taxon>
        <taxon>Ferrimonadaceae</taxon>
        <taxon>Ferrimonas</taxon>
    </lineage>
</organism>
<gene>
    <name evidence="7" type="ORF">FCL42_10625</name>
</gene>
<dbReference type="GO" id="GO:0009279">
    <property type="term" value="C:cell outer membrane"/>
    <property type="evidence" value="ECO:0007669"/>
    <property type="project" value="UniProtKB-SubCell"/>
</dbReference>
<keyword evidence="3" id="KW-0472">Membrane</keyword>
<evidence type="ECO:0000313" key="8">
    <source>
        <dbReference type="Proteomes" id="UP000305675"/>
    </source>
</evidence>
<proteinExistence type="predicted"/>
<feature type="region of interest" description="Disordered" evidence="6">
    <location>
        <begin position="203"/>
        <end position="231"/>
    </location>
</feature>
<protein>
    <recommendedName>
        <fullName evidence="9">TraT complement resistance protein</fullName>
    </recommendedName>
</protein>
<evidence type="ECO:0000256" key="6">
    <source>
        <dbReference type="SAM" id="MobiDB-lite"/>
    </source>
</evidence>
<dbReference type="OrthoDB" id="9791439at2"/>
<comment type="caution">
    <text evidence="7">The sequence shown here is derived from an EMBL/GenBank/DDBJ whole genome shotgun (WGS) entry which is preliminary data.</text>
</comment>
<keyword evidence="2" id="KW-0732">Signal</keyword>
<dbReference type="AlphaFoldDB" id="A0A4U1BQP5"/>
<reference evidence="7 8" key="1">
    <citation type="submission" date="2019-04" db="EMBL/GenBank/DDBJ databases">
        <authorList>
            <person name="Hwang J.C."/>
        </authorList>
    </citation>
    <scope>NUCLEOTIDE SEQUENCE [LARGE SCALE GENOMIC DNA]</scope>
    <source>
        <strain evidence="7 8">IMCC35002</strain>
    </source>
</reference>
<evidence type="ECO:0000256" key="5">
    <source>
        <dbReference type="ARBA" id="ARBA00023288"/>
    </source>
</evidence>
<evidence type="ECO:0000256" key="1">
    <source>
        <dbReference type="ARBA" id="ARBA00004459"/>
    </source>
</evidence>
<evidence type="ECO:0008006" key="9">
    <source>
        <dbReference type="Google" id="ProtNLM"/>
    </source>
</evidence>
<keyword evidence="5" id="KW-0449">Lipoprotein</keyword>
<evidence type="ECO:0000256" key="4">
    <source>
        <dbReference type="ARBA" id="ARBA00023139"/>
    </source>
</evidence>
<name>A0A4U1BQP5_9GAMM</name>
<accession>A0A4U1BQP5</accession>
<feature type="compositionally biased region" description="Polar residues" evidence="6">
    <location>
        <begin position="206"/>
        <end position="216"/>
    </location>
</feature>
<comment type="subcellular location">
    <subcellularLocation>
        <location evidence="1">Cell outer membrane</location>
        <topology evidence="1">Lipid-anchor</topology>
    </subcellularLocation>
</comment>
<dbReference type="EMBL" id="SWCJ01000006">
    <property type="protein sequence ID" value="TKB55010.1"/>
    <property type="molecule type" value="Genomic_DNA"/>
</dbReference>
<dbReference type="PIRSF" id="PIRSF002859">
    <property type="entry name" value="Lipo_traT"/>
    <property type="match status" value="1"/>
</dbReference>